<dbReference type="CDD" id="cd00090">
    <property type="entry name" value="HTH_ARSR"/>
    <property type="match status" value="1"/>
</dbReference>
<keyword evidence="4" id="KW-1185">Reference proteome</keyword>
<dbReference type="InterPro" id="IPR055775">
    <property type="entry name" value="DUF7351"/>
</dbReference>
<evidence type="ECO:0000313" key="3">
    <source>
        <dbReference type="EMBL" id="SNZ12537.1"/>
    </source>
</evidence>
<evidence type="ECO:0000259" key="1">
    <source>
        <dbReference type="Pfam" id="PF24038"/>
    </source>
</evidence>
<gene>
    <name evidence="3" type="ORF">SAMN06269185_1795</name>
</gene>
<dbReference type="InterPro" id="IPR055771">
    <property type="entry name" value="DUF7347"/>
</dbReference>
<feature type="domain" description="DUF7347" evidence="1">
    <location>
        <begin position="14"/>
        <end position="85"/>
    </location>
</feature>
<feature type="domain" description="DUF7351" evidence="2">
    <location>
        <begin position="104"/>
        <end position="279"/>
    </location>
</feature>
<sequence length="288" mass="32315">MGEQTIEVDQERAASAFGALADPSRIGILLALWQSGPLAFADLHRETAIEDSGRFNYHLDRLVDQFVIKTEDTYRLTPVGAKVADILLDARFGPTPPPIDEPTDADCPDCGERIHARYENGDIRLQCSACDLLVHYGYFPPRGRTTRDADGFLDAYSQRLWRDFSLAHRGVCPHCSGRMRNRIDEDPDWYPDYAAKSICRDCGVSVGSTLGLRLLGDPDVVAFLADHDVHADDNRFWTLEFCLDDSDVRVVSDPVRRYVIPISTDSETLEVIVDETASVVETARWSHR</sequence>
<dbReference type="SUPFAM" id="SSF46785">
    <property type="entry name" value="Winged helix' DNA-binding domain"/>
    <property type="match status" value="1"/>
</dbReference>
<name>A0A285NU27_NATPI</name>
<dbReference type="InterPro" id="IPR011991">
    <property type="entry name" value="ArsR-like_HTH"/>
</dbReference>
<evidence type="ECO:0000313" key="4">
    <source>
        <dbReference type="Proteomes" id="UP000219453"/>
    </source>
</evidence>
<dbReference type="InterPro" id="IPR036390">
    <property type="entry name" value="WH_DNA-bd_sf"/>
</dbReference>
<accession>A0A285NU27</accession>
<dbReference type="OrthoDB" id="8482at2157"/>
<dbReference type="Pfam" id="PF24042">
    <property type="entry name" value="DUF7351"/>
    <property type="match status" value="1"/>
</dbReference>
<organism evidence="3 4">
    <name type="scientific">Natronoarchaeum philippinense</name>
    <dbReference type="NCBI Taxonomy" id="558529"/>
    <lineage>
        <taxon>Archaea</taxon>
        <taxon>Methanobacteriati</taxon>
        <taxon>Methanobacteriota</taxon>
        <taxon>Stenosarchaea group</taxon>
        <taxon>Halobacteria</taxon>
        <taxon>Halobacteriales</taxon>
        <taxon>Natronoarchaeaceae</taxon>
    </lineage>
</organism>
<proteinExistence type="predicted"/>
<dbReference type="InterPro" id="IPR036388">
    <property type="entry name" value="WH-like_DNA-bd_sf"/>
</dbReference>
<dbReference type="Proteomes" id="UP000219453">
    <property type="component" value="Unassembled WGS sequence"/>
</dbReference>
<dbReference type="RefSeq" id="WP_097009165.1">
    <property type="nucleotide sequence ID" value="NZ_OBEJ01000002.1"/>
</dbReference>
<dbReference type="Gene3D" id="1.10.10.10">
    <property type="entry name" value="Winged helix-like DNA-binding domain superfamily/Winged helix DNA-binding domain"/>
    <property type="match status" value="1"/>
</dbReference>
<protein>
    <submittedName>
        <fullName evidence="3">Helix-turn-helix domain-containing protein</fullName>
    </submittedName>
</protein>
<dbReference type="Pfam" id="PF24038">
    <property type="entry name" value="DUF7347"/>
    <property type="match status" value="1"/>
</dbReference>
<evidence type="ECO:0000259" key="2">
    <source>
        <dbReference type="Pfam" id="PF24042"/>
    </source>
</evidence>
<reference evidence="3 4" key="1">
    <citation type="submission" date="2017-09" db="EMBL/GenBank/DDBJ databases">
        <authorList>
            <person name="Ehlers B."/>
            <person name="Leendertz F.H."/>
        </authorList>
    </citation>
    <scope>NUCLEOTIDE SEQUENCE [LARGE SCALE GENOMIC DNA]</scope>
    <source>
        <strain evidence="3 4">DSM 27208</strain>
    </source>
</reference>
<dbReference type="EMBL" id="OBEJ01000002">
    <property type="protein sequence ID" value="SNZ12537.1"/>
    <property type="molecule type" value="Genomic_DNA"/>
</dbReference>
<dbReference type="AlphaFoldDB" id="A0A285NU27"/>